<organism evidence="1 2">
    <name type="scientific">Desulfonatronospira thiodismutans ASO3-1</name>
    <dbReference type="NCBI Taxonomy" id="555779"/>
    <lineage>
        <taxon>Bacteria</taxon>
        <taxon>Pseudomonadati</taxon>
        <taxon>Thermodesulfobacteriota</taxon>
        <taxon>Desulfovibrionia</taxon>
        <taxon>Desulfovibrionales</taxon>
        <taxon>Desulfonatronovibrionaceae</taxon>
        <taxon>Desulfonatronospira</taxon>
    </lineage>
</organism>
<protein>
    <submittedName>
        <fullName evidence="1">Uncharacterized protein</fullName>
    </submittedName>
</protein>
<reference evidence="1" key="1">
    <citation type="submission" date="2010-05" db="EMBL/GenBank/DDBJ databases">
        <title>The draft genome of Desulfonatronospira thiodismutans ASO3-1.</title>
        <authorList>
            <consortium name="US DOE Joint Genome Institute (JGI-PGF)"/>
            <person name="Lucas S."/>
            <person name="Copeland A."/>
            <person name="Lapidus A."/>
            <person name="Cheng J.-F."/>
            <person name="Bruce D."/>
            <person name="Goodwin L."/>
            <person name="Pitluck S."/>
            <person name="Chertkov O."/>
            <person name="Brettin T."/>
            <person name="Detter J.C."/>
            <person name="Han C."/>
            <person name="Land M.L."/>
            <person name="Hauser L."/>
            <person name="Kyrpides N."/>
            <person name="Mikhailova N."/>
            <person name="Muyzer G."/>
            <person name="Woyke T."/>
        </authorList>
    </citation>
    <scope>NUCLEOTIDE SEQUENCE [LARGE SCALE GENOMIC DNA]</scope>
    <source>
        <strain evidence="1">ASO3-1</strain>
    </source>
</reference>
<keyword evidence="2" id="KW-1185">Reference proteome</keyword>
<dbReference type="RefSeq" id="WP_008871439.1">
    <property type="nucleotide sequence ID" value="NZ_ACJN02000003.1"/>
</dbReference>
<dbReference type="EMBL" id="ACJN02000003">
    <property type="protein sequence ID" value="EFI34090.1"/>
    <property type="molecule type" value="Genomic_DNA"/>
</dbReference>
<name>D6STS4_9BACT</name>
<evidence type="ECO:0000313" key="2">
    <source>
        <dbReference type="Proteomes" id="UP000005496"/>
    </source>
</evidence>
<evidence type="ECO:0000313" key="1">
    <source>
        <dbReference type="EMBL" id="EFI34090.1"/>
    </source>
</evidence>
<dbReference type="Proteomes" id="UP000005496">
    <property type="component" value="Unassembled WGS sequence"/>
</dbReference>
<dbReference type="AlphaFoldDB" id="D6STS4"/>
<proteinExistence type="predicted"/>
<accession>D6STS4</accession>
<sequence length="70" mass="7965">MATTTCPECGRVNDVASLVEFNEYVEGQAVAALCSCGELHDLSPEMETEYWMQRLLDAQMEWSREAHHPF</sequence>
<gene>
    <name evidence="1" type="ORF">Dthio_PD1430</name>
</gene>
<comment type="caution">
    <text evidence="1">The sequence shown here is derived from an EMBL/GenBank/DDBJ whole genome shotgun (WGS) entry which is preliminary data.</text>
</comment>